<evidence type="ECO:0000256" key="7">
    <source>
        <dbReference type="SAM" id="Phobius"/>
    </source>
</evidence>
<feature type="transmembrane region" description="Helical" evidence="7">
    <location>
        <begin position="444"/>
        <end position="462"/>
    </location>
</feature>
<dbReference type="SUPFAM" id="SSF103473">
    <property type="entry name" value="MFS general substrate transporter"/>
    <property type="match status" value="1"/>
</dbReference>
<feature type="transmembrane region" description="Helical" evidence="7">
    <location>
        <begin position="133"/>
        <end position="156"/>
    </location>
</feature>
<dbReference type="Gene3D" id="1.20.1250.20">
    <property type="entry name" value="MFS general substrate transporter like domains"/>
    <property type="match status" value="1"/>
</dbReference>
<dbReference type="GO" id="GO:0005886">
    <property type="term" value="C:plasma membrane"/>
    <property type="evidence" value="ECO:0007669"/>
    <property type="project" value="TreeGrafter"/>
</dbReference>
<feature type="transmembrane region" description="Helical" evidence="7">
    <location>
        <begin position="199"/>
        <end position="218"/>
    </location>
</feature>
<feature type="transmembrane region" description="Helical" evidence="7">
    <location>
        <begin position="378"/>
        <end position="396"/>
    </location>
</feature>
<reference evidence="9" key="1">
    <citation type="submission" date="2021-03" db="EMBL/GenBank/DDBJ databases">
        <authorList>
            <person name="Tagirdzhanova G."/>
        </authorList>
    </citation>
    <scope>NUCLEOTIDE SEQUENCE</scope>
</reference>
<dbReference type="PANTHER" id="PTHR23502:SF51">
    <property type="entry name" value="QUINIDINE RESISTANCE PROTEIN 1-RELATED"/>
    <property type="match status" value="1"/>
</dbReference>
<comment type="caution">
    <text evidence="9">The sequence shown here is derived from an EMBL/GenBank/DDBJ whole genome shotgun (WGS) entry which is preliminary data.</text>
</comment>
<dbReference type="InterPro" id="IPR011701">
    <property type="entry name" value="MFS"/>
</dbReference>
<proteinExistence type="predicted"/>
<dbReference type="GO" id="GO:0022857">
    <property type="term" value="F:transmembrane transporter activity"/>
    <property type="evidence" value="ECO:0007669"/>
    <property type="project" value="InterPro"/>
</dbReference>
<keyword evidence="4 7" id="KW-1133">Transmembrane helix</keyword>
<feature type="transmembrane region" description="Helical" evidence="7">
    <location>
        <begin position="43"/>
        <end position="66"/>
    </location>
</feature>
<dbReference type="Pfam" id="PF07690">
    <property type="entry name" value="MFS_1"/>
    <property type="match status" value="1"/>
</dbReference>
<keyword evidence="5 7" id="KW-0472">Membrane</keyword>
<keyword evidence="10" id="KW-1185">Reference proteome</keyword>
<evidence type="ECO:0000256" key="1">
    <source>
        <dbReference type="ARBA" id="ARBA00004141"/>
    </source>
</evidence>
<dbReference type="AlphaFoldDB" id="A0A8H3PIR7"/>
<evidence type="ECO:0000256" key="4">
    <source>
        <dbReference type="ARBA" id="ARBA00022989"/>
    </source>
</evidence>
<feature type="transmembrane region" description="Helical" evidence="7">
    <location>
        <begin position="285"/>
        <end position="307"/>
    </location>
</feature>
<feature type="transmembrane region" description="Helical" evidence="7">
    <location>
        <begin position="408"/>
        <end position="432"/>
    </location>
</feature>
<feature type="transmembrane region" description="Helical" evidence="7">
    <location>
        <begin position="468"/>
        <end position="492"/>
    </location>
</feature>
<evidence type="ECO:0000256" key="3">
    <source>
        <dbReference type="ARBA" id="ARBA00022692"/>
    </source>
</evidence>
<dbReference type="Proteomes" id="UP000664534">
    <property type="component" value="Unassembled WGS sequence"/>
</dbReference>
<dbReference type="CDD" id="cd17323">
    <property type="entry name" value="MFS_Tpo1_MDR_like"/>
    <property type="match status" value="1"/>
</dbReference>
<keyword evidence="2" id="KW-0813">Transport</keyword>
<dbReference type="PANTHER" id="PTHR23502">
    <property type="entry name" value="MAJOR FACILITATOR SUPERFAMILY"/>
    <property type="match status" value="1"/>
</dbReference>
<protein>
    <recommendedName>
        <fullName evidence="8">Major facilitator superfamily (MFS) profile domain-containing protein</fullName>
    </recommendedName>
</protein>
<evidence type="ECO:0000256" key="6">
    <source>
        <dbReference type="SAM" id="MobiDB-lite"/>
    </source>
</evidence>
<accession>A0A8H3PIR7</accession>
<feature type="transmembrane region" description="Helical" evidence="7">
    <location>
        <begin position="110"/>
        <end position="127"/>
    </location>
</feature>
<dbReference type="InterPro" id="IPR036259">
    <property type="entry name" value="MFS_trans_sf"/>
</dbReference>
<evidence type="ECO:0000256" key="2">
    <source>
        <dbReference type="ARBA" id="ARBA00022448"/>
    </source>
</evidence>
<dbReference type="EMBL" id="CAJPDT010000158">
    <property type="protein sequence ID" value="CAF9941822.1"/>
    <property type="molecule type" value="Genomic_DNA"/>
</dbReference>
<dbReference type="InterPro" id="IPR020846">
    <property type="entry name" value="MFS_dom"/>
</dbReference>
<evidence type="ECO:0000313" key="10">
    <source>
        <dbReference type="Proteomes" id="UP000664534"/>
    </source>
</evidence>
<comment type="subcellular location">
    <subcellularLocation>
        <location evidence="1">Membrane</location>
        <topology evidence="1">Multi-pass membrane protein</topology>
    </subcellularLocation>
</comment>
<feature type="transmembrane region" description="Helical" evidence="7">
    <location>
        <begin position="78"/>
        <end position="98"/>
    </location>
</feature>
<feature type="transmembrane region" description="Helical" evidence="7">
    <location>
        <begin position="319"/>
        <end position="338"/>
    </location>
</feature>
<feature type="transmembrane region" description="Helical" evidence="7">
    <location>
        <begin position="168"/>
        <end position="193"/>
    </location>
</feature>
<dbReference type="PROSITE" id="PS50850">
    <property type="entry name" value="MFS"/>
    <property type="match status" value="1"/>
</dbReference>
<organism evidence="9 10">
    <name type="scientific">Imshaugia aleurites</name>
    <dbReference type="NCBI Taxonomy" id="172621"/>
    <lineage>
        <taxon>Eukaryota</taxon>
        <taxon>Fungi</taxon>
        <taxon>Dikarya</taxon>
        <taxon>Ascomycota</taxon>
        <taxon>Pezizomycotina</taxon>
        <taxon>Lecanoromycetes</taxon>
        <taxon>OSLEUM clade</taxon>
        <taxon>Lecanoromycetidae</taxon>
        <taxon>Lecanorales</taxon>
        <taxon>Lecanorineae</taxon>
        <taxon>Parmeliaceae</taxon>
        <taxon>Imshaugia</taxon>
    </lineage>
</organism>
<feature type="domain" description="Major facilitator superfamily (MFS) profile" evidence="8">
    <location>
        <begin position="44"/>
        <end position="498"/>
    </location>
</feature>
<evidence type="ECO:0000313" key="9">
    <source>
        <dbReference type="EMBL" id="CAF9941822.1"/>
    </source>
</evidence>
<keyword evidence="3 7" id="KW-0812">Transmembrane</keyword>
<dbReference type="FunFam" id="1.20.1720.10:FF:000009">
    <property type="entry name" value="MFS multidrug transporter"/>
    <property type="match status" value="1"/>
</dbReference>
<name>A0A8H3PIR7_9LECA</name>
<evidence type="ECO:0000259" key="8">
    <source>
        <dbReference type="PROSITE" id="PS50850"/>
    </source>
</evidence>
<feature type="region of interest" description="Disordered" evidence="6">
    <location>
        <begin position="498"/>
        <end position="521"/>
    </location>
</feature>
<evidence type="ECO:0000256" key="5">
    <source>
        <dbReference type="ARBA" id="ARBA00023136"/>
    </source>
</evidence>
<gene>
    <name evidence="9" type="ORF">IMSHALPRED_002918</name>
</gene>
<sequence length="521" mass="56805">MESARQDQHNPYIELEDTLPIVTDTSDPSSKNFSDWRPWEKQLIVFTASAAALFSPLSANIYFPIFNILAKELHVTNTLINLTVTTYMIFQGLTPTIIAGASDGLGRRPAYIVCFIIYSAANIGLALQSEYSALILLRCLQSAGSSSTVALANAVVADIATASERGTYISYATAGTYVAPAIGPIIGGLLAHYLGWRSVFWFLTIFAGVFFVPLLLFFPETCRKIVGDGSIRPAKWNMSIMTAWHLRRNTARNHAGTIDKPPPRKPPIKIPNPLATLTIIFEKEVGLVLASMAIAFGAFYAVTSALPSSFEEIYGFNDIQIALCFIPVGGGSILAVFTQGRIVDYNYRRYAERLGFPVTKTKAQDLANFPIERARLEIALPALLIEAVAIIAYAWVTKFVTNLSGPLILLFIIAYSSCASFSIMSILIVDIYPEKAGQATAANNLCRCWLGAGFTAAIIPMINAMGRGWSITLVGLLCLACGPLLIAVIVLGPGWRTERGSRQKDRANKKEAKREERRTAA</sequence>
<dbReference type="OrthoDB" id="440553at2759"/>